<keyword evidence="1" id="KW-0175">Coiled coil</keyword>
<name>A0AAD0WLU7_9GAMM</name>
<dbReference type="AlphaFoldDB" id="A0AAD0WLU7"/>
<dbReference type="Proteomes" id="UP000263881">
    <property type="component" value="Chromosome"/>
</dbReference>
<accession>A0AAD0WLU7</accession>
<dbReference type="KEGG" id="lbq:CKQ53_12930"/>
<organism evidence="2 3">
    <name type="scientific">Lonsdalea britannica</name>
    <dbReference type="NCBI Taxonomy" id="1082704"/>
    <lineage>
        <taxon>Bacteria</taxon>
        <taxon>Pseudomonadati</taxon>
        <taxon>Pseudomonadota</taxon>
        <taxon>Gammaproteobacteria</taxon>
        <taxon>Enterobacterales</taxon>
        <taxon>Pectobacteriaceae</taxon>
        <taxon>Lonsdalea</taxon>
    </lineage>
</organism>
<reference evidence="2 3" key="1">
    <citation type="submission" date="2017-08" db="EMBL/GenBank/DDBJ databases">
        <title>Comparative genomics of bacteria isolated from necrotic lesions of AOD affected trees.</title>
        <authorList>
            <person name="Doonan J."/>
            <person name="Denman S."/>
            <person name="McDonald J.E."/>
        </authorList>
    </citation>
    <scope>NUCLEOTIDE SEQUENCE [LARGE SCALE GENOMIC DNA]</scope>
    <source>
        <strain evidence="2 3">477</strain>
    </source>
</reference>
<feature type="coiled-coil region" evidence="1">
    <location>
        <begin position="42"/>
        <end position="76"/>
    </location>
</feature>
<protein>
    <submittedName>
        <fullName evidence="2">Uncharacterized protein</fullName>
    </submittedName>
</protein>
<evidence type="ECO:0000313" key="3">
    <source>
        <dbReference type="Proteomes" id="UP000263881"/>
    </source>
</evidence>
<keyword evidence="3" id="KW-1185">Reference proteome</keyword>
<gene>
    <name evidence="2" type="ORF">CKQ53_12930</name>
</gene>
<proteinExistence type="predicted"/>
<sequence>MQPSIIELTTNLSAATLSINNVSDALGLNGDGPLSLQVITKLTDLLADNETLRAMVQELTAQRDALVEDGKALQQTRLPLSGREIGFFSYDGIDCCFREHESIEMAVKDAGEALDYCRDMAGSEGWPEETDTICWGVIIQRATMHSKHQPDPETENTDFDYICEYDFMGADMASGAQPKALVKSLTVPEAG</sequence>
<evidence type="ECO:0000256" key="1">
    <source>
        <dbReference type="SAM" id="Coils"/>
    </source>
</evidence>
<dbReference type="EMBL" id="CP023009">
    <property type="protein sequence ID" value="AXW87783.1"/>
    <property type="molecule type" value="Genomic_DNA"/>
</dbReference>
<dbReference type="RefSeq" id="WP_094118031.1">
    <property type="nucleotide sequence ID" value="NZ_CP023009.1"/>
</dbReference>
<evidence type="ECO:0000313" key="2">
    <source>
        <dbReference type="EMBL" id="AXW87783.1"/>
    </source>
</evidence>